<feature type="domain" description="Histidine kinase" evidence="5">
    <location>
        <begin position="180"/>
        <end position="388"/>
    </location>
</feature>
<dbReference type="Gene3D" id="1.10.287.130">
    <property type="match status" value="1"/>
</dbReference>
<dbReference type="InterPro" id="IPR003661">
    <property type="entry name" value="HisK_dim/P_dom"/>
</dbReference>
<organism evidence="6 7">
    <name type="scientific">SAR86 cluster bacterium</name>
    <dbReference type="NCBI Taxonomy" id="2030880"/>
    <lineage>
        <taxon>Bacteria</taxon>
        <taxon>Pseudomonadati</taxon>
        <taxon>Pseudomonadota</taxon>
        <taxon>Gammaproteobacteria</taxon>
        <taxon>SAR86 cluster</taxon>
    </lineage>
</organism>
<evidence type="ECO:0000256" key="2">
    <source>
        <dbReference type="ARBA" id="ARBA00012438"/>
    </source>
</evidence>
<dbReference type="EC" id="2.7.13.3" evidence="2"/>
<dbReference type="InterPro" id="IPR004358">
    <property type="entry name" value="Sig_transdc_His_kin-like_C"/>
</dbReference>
<evidence type="ECO:0000259" key="5">
    <source>
        <dbReference type="PROSITE" id="PS50109"/>
    </source>
</evidence>
<proteinExistence type="predicted"/>
<dbReference type="Gene3D" id="3.30.565.10">
    <property type="entry name" value="Histidine kinase-like ATPase, C-terminal domain"/>
    <property type="match status" value="1"/>
</dbReference>
<protein>
    <recommendedName>
        <fullName evidence="2">histidine kinase</fullName>
        <ecNumber evidence="2">2.7.13.3</ecNumber>
    </recommendedName>
</protein>
<dbReference type="PANTHER" id="PTHR43065">
    <property type="entry name" value="SENSOR HISTIDINE KINASE"/>
    <property type="match status" value="1"/>
</dbReference>
<evidence type="ECO:0000313" key="6">
    <source>
        <dbReference type="EMBL" id="PCJ26641.1"/>
    </source>
</evidence>
<dbReference type="SMART" id="SM00387">
    <property type="entry name" value="HATPase_c"/>
    <property type="match status" value="1"/>
</dbReference>
<dbReference type="Pfam" id="PF02518">
    <property type="entry name" value="HATPase_c"/>
    <property type="match status" value="1"/>
</dbReference>
<gene>
    <name evidence="6" type="ORF">COA96_04800</name>
</gene>
<dbReference type="CDD" id="cd00082">
    <property type="entry name" value="HisKA"/>
    <property type="match status" value="1"/>
</dbReference>
<dbReference type="PRINTS" id="PR00344">
    <property type="entry name" value="BCTRLSENSOR"/>
</dbReference>
<evidence type="ECO:0000256" key="1">
    <source>
        <dbReference type="ARBA" id="ARBA00000085"/>
    </source>
</evidence>
<reference evidence="7" key="1">
    <citation type="submission" date="2017-08" db="EMBL/GenBank/DDBJ databases">
        <title>A dynamic microbial community with high functional redundancy inhabits the cold, oxic subseafloor aquifer.</title>
        <authorList>
            <person name="Tully B.J."/>
            <person name="Wheat C.G."/>
            <person name="Glazer B.T."/>
            <person name="Huber J.A."/>
        </authorList>
    </citation>
    <scope>NUCLEOTIDE SEQUENCE [LARGE SCALE GENOMIC DNA]</scope>
</reference>
<evidence type="ECO:0000256" key="4">
    <source>
        <dbReference type="SAM" id="Coils"/>
    </source>
</evidence>
<dbReference type="SMART" id="SM00388">
    <property type="entry name" value="HisKA"/>
    <property type="match status" value="1"/>
</dbReference>
<comment type="caution">
    <text evidence="6">The sequence shown here is derived from an EMBL/GenBank/DDBJ whole genome shotgun (WGS) entry which is preliminary data.</text>
</comment>
<dbReference type="SUPFAM" id="SSF47384">
    <property type="entry name" value="Homodimeric domain of signal transducing histidine kinase"/>
    <property type="match status" value="1"/>
</dbReference>
<dbReference type="Pfam" id="PF00512">
    <property type="entry name" value="HisKA"/>
    <property type="match status" value="1"/>
</dbReference>
<name>A0A2A5B5P8_9GAMM</name>
<dbReference type="AlphaFoldDB" id="A0A2A5B5P8"/>
<evidence type="ECO:0000256" key="3">
    <source>
        <dbReference type="ARBA" id="ARBA00022553"/>
    </source>
</evidence>
<dbReference type="PROSITE" id="PS50109">
    <property type="entry name" value="HIS_KIN"/>
    <property type="match status" value="1"/>
</dbReference>
<dbReference type="PANTHER" id="PTHR43065:SF29">
    <property type="entry name" value="SENSOR PROTEIN KINASE FLES"/>
    <property type="match status" value="1"/>
</dbReference>
<dbReference type="EMBL" id="NVVJ01000010">
    <property type="protein sequence ID" value="PCJ26641.1"/>
    <property type="molecule type" value="Genomic_DNA"/>
</dbReference>
<feature type="coiled-coil region" evidence="4">
    <location>
        <begin position="27"/>
        <end position="54"/>
    </location>
</feature>
<dbReference type="InterPro" id="IPR003594">
    <property type="entry name" value="HATPase_dom"/>
</dbReference>
<dbReference type="Proteomes" id="UP000218327">
    <property type="component" value="Unassembled WGS sequence"/>
</dbReference>
<dbReference type="InterPro" id="IPR036890">
    <property type="entry name" value="HATPase_C_sf"/>
</dbReference>
<dbReference type="SUPFAM" id="SSF55874">
    <property type="entry name" value="ATPase domain of HSP90 chaperone/DNA topoisomerase II/histidine kinase"/>
    <property type="match status" value="1"/>
</dbReference>
<dbReference type="GO" id="GO:0000155">
    <property type="term" value="F:phosphorelay sensor kinase activity"/>
    <property type="evidence" value="ECO:0007669"/>
    <property type="project" value="InterPro"/>
</dbReference>
<dbReference type="InterPro" id="IPR005467">
    <property type="entry name" value="His_kinase_dom"/>
</dbReference>
<dbReference type="InterPro" id="IPR036097">
    <property type="entry name" value="HisK_dim/P_sf"/>
</dbReference>
<keyword evidence="3" id="KW-0597">Phosphoprotein</keyword>
<keyword evidence="4" id="KW-0175">Coiled coil</keyword>
<evidence type="ECO:0000313" key="7">
    <source>
        <dbReference type="Proteomes" id="UP000218327"/>
    </source>
</evidence>
<comment type="catalytic activity">
    <reaction evidence="1">
        <text>ATP + protein L-histidine = ADP + protein N-phospho-L-histidine.</text>
        <dbReference type="EC" id="2.7.13.3"/>
    </reaction>
</comment>
<sequence length="413" mass="45261">MSTNIQNSPDISINKLEEVFSAFNQVSAELGNRYKELEIRVSNLNEELAATHSARIKELTEKERLAAKLTSLMDALPGGVIVLDKLNSVIEENSIAKQMLEGSNIGNNWQLVLANAASCNPVLNGELSFQNGKRISINSSIYGDKGEKIILLTDVSENYRLNNLINREKRLTALGEMAARLAHQVRTPLSAAILYLSHLSFSTGKQDVSLTTVGKILDRLKQIERLIDGMLSYIRGDTHLEQEFSLTDLLHDIKDAACPHLELSKGELTLVHPTQSCKITGDREALFNAFANLVENSIQSAHRDDPKIQVSLSRSGSMYKIRVADNGPGIDDSIKEKIFDPFFSTRVGGTGLGLAVVLSAVRAHNGKIYIKSATKNGTVIEVLIPAERTGSKIESGIWGGETISNREENRLGV</sequence>
<accession>A0A2A5B5P8</accession>